<dbReference type="Pfam" id="PF04199">
    <property type="entry name" value="Cyclase"/>
    <property type="match status" value="1"/>
</dbReference>
<dbReference type="RefSeq" id="WP_092980882.1">
    <property type="nucleotide sequence ID" value="NZ_FPAT01000014.1"/>
</dbReference>
<dbReference type="Proteomes" id="UP000199165">
    <property type="component" value="Unassembled WGS sequence"/>
</dbReference>
<keyword evidence="2" id="KW-1185">Reference proteome</keyword>
<dbReference type="Gene3D" id="3.50.30.50">
    <property type="entry name" value="Putative cyclase"/>
    <property type="match status" value="1"/>
</dbReference>
<dbReference type="EMBL" id="FPAT01000014">
    <property type="protein sequence ID" value="SFT93817.1"/>
    <property type="molecule type" value="Genomic_DNA"/>
</dbReference>
<evidence type="ECO:0000313" key="1">
    <source>
        <dbReference type="EMBL" id="SFT93817.1"/>
    </source>
</evidence>
<dbReference type="InterPro" id="IPR007325">
    <property type="entry name" value="KFase/CYL"/>
</dbReference>
<accession>A0A1I7C2Z7</accession>
<proteinExistence type="predicted"/>
<dbReference type="PANTHER" id="PTHR31118:SF12">
    <property type="entry name" value="CYCLASE-LIKE PROTEIN 2"/>
    <property type="match status" value="1"/>
</dbReference>
<dbReference type="GO" id="GO:0019441">
    <property type="term" value="P:L-tryptophan catabolic process to kynurenine"/>
    <property type="evidence" value="ECO:0007669"/>
    <property type="project" value="InterPro"/>
</dbReference>
<name>A0A1I7C2Z7_9ACTN</name>
<protein>
    <submittedName>
        <fullName evidence="1">Kynurenine formamidase</fullName>
    </submittedName>
</protein>
<organism evidence="1 2">
    <name type="scientific">Actinopolyspora righensis</name>
    <dbReference type="NCBI Taxonomy" id="995060"/>
    <lineage>
        <taxon>Bacteria</taxon>
        <taxon>Bacillati</taxon>
        <taxon>Actinomycetota</taxon>
        <taxon>Actinomycetes</taxon>
        <taxon>Actinopolysporales</taxon>
        <taxon>Actinopolysporaceae</taxon>
        <taxon>Actinopolyspora</taxon>
        <taxon>Actinopolyspora alba group</taxon>
    </lineage>
</organism>
<dbReference type="SUPFAM" id="SSF102198">
    <property type="entry name" value="Putative cyclase"/>
    <property type="match status" value="1"/>
</dbReference>
<reference evidence="2" key="1">
    <citation type="submission" date="2016-10" db="EMBL/GenBank/DDBJ databases">
        <authorList>
            <person name="Varghese N."/>
            <person name="Submissions S."/>
        </authorList>
    </citation>
    <scope>NUCLEOTIDE SEQUENCE [LARGE SCALE GENOMIC DNA]</scope>
    <source>
        <strain evidence="2">DSM 45501</strain>
    </source>
</reference>
<dbReference type="GO" id="GO:0004061">
    <property type="term" value="F:arylformamidase activity"/>
    <property type="evidence" value="ECO:0007669"/>
    <property type="project" value="InterPro"/>
</dbReference>
<dbReference type="AlphaFoldDB" id="A0A1I7C2Z7"/>
<sequence length="282" mass="30750">MSEILGERDSEISRSTRNVEVVDLSLQLSENLPCDWSLHQPFQHKVWNWFATRDEQVGPIYNRSGVPYATSWMAIDEHTGTHFDAPSHFVPPPGSGVPGSAPAGEISAEKVEISQLMGSASVLDLSFLTDQDGEAGVSPFIRPEHITAWEDSHGTLNPESVVLFRTGWDRFFQPKPQGSAYLYDVIVTGKSPGWPAPDVPTMELLIERGVRCVGTDAPSMGAAHDGVPVHVRGLSEGMLYVECLTGLEKLSPKGDWFCFLPLKVEGGTGAPGRAVALRQLDR</sequence>
<gene>
    <name evidence="1" type="ORF">SAMN04487904_11411</name>
</gene>
<dbReference type="STRING" id="995060.SAMN04487904_11411"/>
<evidence type="ECO:0000313" key="2">
    <source>
        <dbReference type="Proteomes" id="UP000199165"/>
    </source>
</evidence>
<dbReference type="PANTHER" id="PTHR31118">
    <property type="entry name" value="CYCLASE-LIKE PROTEIN 2"/>
    <property type="match status" value="1"/>
</dbReference>
<dbReference type="InterPro" id="IPR037175">
    <property type="entry name" value="KFase_sf"/>
</dbReference>